<proteinExistence type="predicted"/>
<dbReference type="EMBL" id="JACCBI010000001">
    <property type="protein sequence ID" value="NYD67954.1"/>
    <property type="molecule type" value="Genomic_DNA"/>
</dbReference>
<keyword evidence="1" id="KW-0732">Signal</keyword>
<feature type="chain" id="PRO_5036119102" evidence="1">
    <location>
        <begin position="33"/>
        <end position="67"/>
    </location>
</feature>
<dbReference type="AlphaFoldDB" id="A0A4Q2M6Q0"/>
<dbReference type="Proteomes" id="UP000581087">
    <property type="component" value="Unassembled WGS sequence"/>
</dbReference>
<evidence type="ECO:0000256" key="1">
    <source>
        <dbReference type="SAM" id="SignalP"/>
    </source>
</evidence>
<comment type="caution">
    <text evidence="3">The sequence shown here is derived from an EMBL/GenBank/DDBJ whole genome shotgun (WGS) entry which is preliminary data.</text>
</comment>
<dbReference type="EMBL" id="SDPM01000001">
    <property type="protein sequence ID" value="RXZ87885.1"/>
    <property type="molecule type" value="Genomic_DNA"/>
</dbReference>
<gene>
    <name evidence="2" type="ORF">BJ972_002473</name>
    <name evidence="3" type="ORF">ESP50_01400</name>
</gene>
<dbReference type="RefSeq" id="WP_129172150.1">
    <property type="nucleotide sequence ID" value="NZ_JACCBI010000001.1"/>
</dbReference>
<organism evidence="3 4">
    <name type="scientific">Agromyces atrinae</name>
    <dbReference type="NCBI Taxonomy" id="592376"/>
    <lineage>
        <taxon>Bacteria</taxon>
        <taxon>Bacillati</taxon>
        <taxon>Actinomycetota</taxon>
        <taxon>Actinomycetes</taxon>
        <taxon>Micrococcales</taxon>
        <taxon>Microbacteriaceae</taxon>
        <taxon>Agromyces</taxon>
    </lineage>
</organism>
<keyword evidence="4" id="KW-1185">Reference proteome</keyword>
<evidence type="ECO:0000313" key="4">
    <source>
        <dbReference type="Proteomes" id="UP000292686"/>
    </source>
</evidence>
<feature type="signal peptide" evidence="1">
    <location>
        <begin position="1"/>
        <end position="32"/>
    </location>
</feature>
<evidence type="ECO:0000313" key="2">
    <source>
        <dbReference type="EMBL" id="NYD67954.1"/>
    </source>
</evidence>
<evidence type="ECO:0000313" key="5">
    <source>
        <dbReference type="Proteomes" id="UP000581087"/>
    </source>
</evidence>
<reference evidence="2 5" key="2">
    <citation type="submission" date="2020-07" db="EMBL/GenBank/DDBJ databases">
        <title>Sequencing the genomes of 1000 actinobacteria strains.</title>
        <authorList>
            <person name="Klenk H.-P."/>
        </authorList>
    </citation>
    <scope>NUCLEOTIDE SEQUENCE [LARGE SCALE GENOMIC DNA]</scope>
    <source>
        <strain evidence="2 5">DSM 23870</strain>
    </source>
</reference>
<dbReference type="Proteomes" id="UP000292686">
    <property type="component" value="Unassembled WGS sequence"/>
</dbReference>
<accession>A0A4Q2M6Q0</accession>
<sequence>MSVSIRGLAIKSAAAIGLAGGLTLGAASMASADVVIVDDGTQCTAVWQNADGSYTNWWNQYNTWVAR</sequence>
<evidence type="ECO:0000313" key="3">
    <source>
        <dbReference type="EMBL" id="RXZ87885.1"/>
    </source>
</evidence>
<protein>
    <submittedName>
        <fullName evidence="3">Uncharacterized protein</fullName>
    </submittedName>
</protein>
<name>A0A4Q2M6Q0_9MICO</name>
<reference evidence="3 4" key="1">
    <citation type="submission" date="2019-01" db="EMBL/GenBank/DDBJ databases">
        <title>Agromyces.</title>
        <authorList>
            <person name="Li J."/>
        </authorList>
    </citation>
    <scope>NUCLEOTIDE SEQUENCE [LARGE SCALE GENOMIC DNA]</scope>
    <source>
        <strain evidence="3 4">DSM 23870</strain>
    </source>
</reference>